<dbReference type="Pfam" id="PF00201">
    <property type="entry name" value="UDPGT"/>
    <property type="match status" value="1"/>
</dbReference>
<dbReference type="InterPro" id="IPR035595">
    <property type="entry name" value="UDP_glycos_trans_CS"/>
</dbReference>
<dbReference type="OrthoDB" id="5835829at2759"/>
<dbReference type="Proteomes" id="UP000095767">
    <property type="component" value="Unassembled WGS sequence"/>
</dbReference>
<dbReference type="SUPFAM" id="SSF53756">
    <property type="entry name" value="UDP-Glycosyltransferase/glycogen phosphorylase"/>
    <property type="match status" value="1"/>
</dbReference>
<dbReference type="GO" id="GO:0035251">
    <property type="term" value="F:UDP-glucosyltransferase activity"/>
    <property type="evidence" value="ECO:0007669"/>
    <property type="project" value="InterPro"/>
</dbReference>
<protein>
    <recommendedName>
        <fullName evidence="4">Glycosyltransferase</fullName>
        <ecNumber evidence="4">2.4.1.-</ecNumber>
    </recommendedName>
</protein>
<dbReference type="PANTHER" id="PTHR48048">
    <property type="entry name" value="GLYCOSYLTRANSFERASE"/>
    <property type="match status" value="1"/>
</dbReference>
<name>A0A1E5UJ16_9POAL</name>
<dbReference type="CDD" id="cd03784">
    <property type="entry name" value="GT1_Gtf-like"/>
    <property type="match status" value="1"/>
</dbReference>
<keyword evidence="3" id="KW-0328">Glycosyltransferase</keyword>
<reference evidence="5 6" key="1">
    <citation type="submission" date="2016-09" db="EMBL/GenBank/DDBJ databases">
        <title>The draft genome of Dichanthelium oligosanthes: A C3 panicoid grass species.</title>
        <authorList>
            <person name="Studer A.J."/>
            <person name="Schnable J.C."/>
            <person name="Brutnell T.P."/>
        </authorList>
    </citation>
    <scope>NUCLEOTIDE SEQUENCE [LARGE SCALE GENOMIC DNA]</scope>
    <source>
        <strain evidence="6">cv. Kellogg 1175</strain>
        <tissue evidence="5">Leaf</tissue>
    </source>
</reference>
<proteinExistence type="inferred from homology"/>
<keyword evidence="6" id="KW-1185">Reference proteome</keyword>
<keyword evidence="2 3" id="KW-0808">Transferase</keyword>
<organism evidence="5 6">
    <name type="scientific">Dichanthelium oligosanthes</name>
    <dbReference type="NCBI Taxonomy" id="888268"/>
    <lineage>
        <taxon>Eukaryota</taxon>
        <taxon>Viridiplantae</taxon>
        <taxon>Streptophyta</taxon>
        <taxon>Embryophyta</taxon>
        <taxon>Tracheophyta</taxon>
        <taxon>Spermatophyta</taxon>
        <taxon>Magnoliopsida</taxon>
        <taxon>Liliopsida</taxon>
        <taxon>Poales</taxon>
        <taxon>Poaceae</taxon>
        <taxon>PACMAD clade</taxon>
        <taxon>Panicoideae</taxon>
        <taxon>Panicodae</taxon>
        <taxon>Paniceae</taxon>
        <taxon>Dichantheliinae</taxon>
        <taxon>Dichanthelium</taxon>
    </lineage>
</organism>
<comment type="similarity">
    <text evidence="1 3">Belongs to the UDP-glycosyltransferase family.</text>
</comment>
<dbReference type="EMBL" id="LWDX02075722">
    <property type="protein sequence ID" value="OEL12808.1"/>
    <property type="molecule type" value="Genomic_DNA"/>
</dbReference>
<dbReference type="AlphaFoldDB" id="A0A1E5UJ16"/>
<evidence type="ECO:0000256" key="2">
    <source>
        <dbReference type="ARBA" id="ARBA00022679"/>
    </source>
</evidence>
<dbReference type="EC" id="2.4.1.-" evidence="4"/>
<dbReference type="PROSITE" id="PS00375">
    <property type="entry name" value="UDPGT"/>
    <property type="match status" value="1"/>
</dbReference>
<dbReference type="InterPro" id="IPR002213">
    <property type="entry name" value="UDP_glucos_trans"/>
</dbReference>
<dbReference type="Gene3D" id="3.40.50.2000">
    <property type="entry name" value="Glycogen Phosphorylase B"/>
    <property type="match status" value="2"/>
</dbReference>
<sequence>MDKTVVLYPGLGVGHLTPMVQLARLFLRHGVAVTVALVEPQVESDSFSAVVARAAAANPSVTFHVLPPPPAPAEGEAPPGRFEYLRLMDARLRDFLRSLPAVHTLVFDMFCAGSVDVAAELGIPAYVFFASGASFLAVFLHLPSVVASMDKSFADLGDSLLRLPVAPPFKASDLPKTILDNDEGNKAVRLRMCEKIAESNGILINTFEPLEARAVHALRDGLCIPGRPTPPVYCIGPLVTEGGDKKHECLEWLDTQPDNSVVFLSFGSMGTFSKKQLQEIAVGLEKSGQRFLWIVRSPRSDEQNFFDTLPEPDLDALLPEGFLERTKHQGLVLKSWGPQVEVLGHRATGAFMTHCGWNSTLEGITAGLPLLCWPLYAEQRLNKVFIVEEMKLGVVLRGYDEEVVKAEEVEAKVKWVMDSEGGRALQERAKAEKSKAVQALNEGGSSHTAFVEFLDNV</sequence>
<evidence type="ECO:0000313" key="5">
    <source>
        <dbReference type="EMBL" id="OEL12808.1"/>
    </source>
</evidence>
<evidence type="ECO:0000256" key="1">
    <source>
        <dbReference type="ARBA" id="ARBA00009995"/>
    </source>
</evidence>
<evidence type="ECO:0000256" key="3">
    <source>
        <dbReference type="RuleBase" id="RU003718"/>
    </source>
</evidence>
<evidence type="ECO:0000313" key="6">
    <source>
        <dbReference type="Proteomes" id="UP000095767"/>
    </source>
</evidence>
<dbReference type="FunFam" id="3.40.50.2000:FF:000020">
    <property type="entry name" value="Glycosyltransferase"/>
    <property type="match status" value="1"/>
</dbReference>
<gene>
    <name evidence="5" type="ORF">BAE44_0026174</name>
</gene>
<dbReference type="FunFam" id="3.40.50.2000:FF:000082">
    <property type="entry name" value="Glycosyltransferase"/>
    <property type="match status" value="1"/>
</dbReference>
<dbReference type="InterPro" id="IPR050481">
    <property type="entry name" value="UDP-glycosyltransf_plant"/>
</dbReference>
<accession>A0A1E5UJ16</accession>
<comment type="caution">
    <text evidence="5">The sequence shown here is derived from an EMBL/GenBank/DDBJ whole genome shotgun (WGS) entry which is preliminary data.</text>
</comment>
<evidence type="ECO:0000256" key="4">
    <source>
        <dbReference type="RuleBase" id="RU362057"/>
    </source>
</evidence>
<dbReference type="PANTHER" id="PTHR48048:SF75">
    <property type="entry name" value="GLYCOSYLTRANSFERASE"/>
    <property type="match status" value="1"/>
</dbReference>